<name>A0ACC4B679_POPAL</name>
<comment type="caution">
    <text evidence="1">The sequence shown here is derived from an EMBL/GenBank/DDBJ whole genome shotgun (WGS) entry which is preliminary data.</text>
</comment>
<dbReference type="Proteomes" id="UP000309997">
    <property type="component" value="Unassembled WGS sequence"/>
</dbReference>
<dbReference type="EMBL" id="RCHU02000013">
    <property type="protein sequence ID" value="KAL3573851.1"/>
    <property type="molecule type" value="Genomic_DNA"/>
</dbReference>
<keyword evidence="2" id="KW-1185">Reference proteome</keyword>
<reference evidence="1 2" key="1">
    <citation type="journal article" date="2024" name="Plant Biotechnol. J.">
        <title>Genome and CRISPR/Cas9 system of a widespread forest tree (Populus alba) in the world.</title>
        <authorList>
            <person name="Liu Y.J."/>
            <person name="Jiang P.F."/>
            <person name="Han X.M."/>
            <person name="Li X.Y."/>
            <person name="Wang H.M."/>
            <person name="Wang Y.J."/>
            <person name="Wang X.X."/>
            <person name="Zeng Q.Y."/>
        </authorList>
    </citation>
    <scope>NUCLEOTIDE SEQUENCE [LARGE SCALE GENOMIC DNA]</scope>
    <source>
        <strain evidence="2">cv. PAL-ZL1</strain>
    </source>
</reference>
<evidence type="ECO:0000313" key="1">
    <source>
        <dbReference type="EMBL" id="KAL3573851.1"/>
    </source>
</evidence>
<proteinExistence type="predicted"/>
<evidence type="ECO:0000313" key="2">
    <source>
        <dbReference type="Proteomes" id="UP000309997"/>
    </source>
</evidence>
<protein>
    <submittedName>
        <fullName evidence="1">Uncharacterized protein</fullName>
    </submittedName>
</protein>
<accession>A0ACC4B679</accession>
<sequence>MLSSASMVDIKWVFDHLAGVQGPGMTFHAYGYLSALAGVMLLLLAIADWMELVYLWLLVVAALGSFI</sequence>
<gene>
    <name evidence="1" type="ORF">D5086_024464</name>
</gene>
<organism evidence="1 2">
    <name type="scientific">Populus alba</name>
    <name type="common">White poplar</name>
    <dbReference type="NCBI Taxonomy" id="43335"/>
    <lineage>
        <taxon>Eukaryota</taxon>
        <taxon>Viridiplantae</taxon>
        <taxon>Streptophyta</taxon>
        <taxon>Embryophyta</taxon>
        <taxon>Tracheophyta</taxon>
        <taxon>Spermatophyta</taxon>
        <taxon>Magnoliopsida</taxon>
        <taxon>eudicotyledons</taxon>
        <taxon>Gunneridae</taxon>
        <taxon>Pentapetalae</taxon>
        <taxon>rosids</taxon>
        <taxon>fabids</taxon>
        <taxon>Malpighiales</taxon>
        <taxon>Salicaceae</taxon>
        <taxon>Saliceae</taxon>
        <taxon>Populus</taxon>
    </lineage>
</organism>